<feature type="signal peptide" evidence="1">
    <location>
        <begin position="1"/>
        <end position="22"/>
    </location>
</feature>
<gene>
    <name evidence="2" type="ORF">DJ017_00955</name>
</gene>
<keyword evidence="3" id="KW-1185">Reference proteome</keyword>
<organism evidence="2 3">
    <name type="scientific">Phenylobacterium soli</name>
    <dbReference type="NCBI Taxonomy" id="2170551"/>
    <lineage>
        <taxon>Bacteria</taxon>
        <taxon>Pseudomonadati</taxon>
        <taxon>Pseudomonadota</taxon>
        <taxon>Alphaproteobacteria</taxon>
        <taxon>Caulobacterales</taxon>
        <taxon>Caulobacteraceae</taxon>
        <taxon>Phenylobacterium</taxon>
    </lineage>
</organism>
<keyword evidence="1" id="KW-0732">Signal</keyword>
<accession>A0A328AF91</accession>
<dbReference type="AlphaFoldDB" id="A0A328AF91"/>
<dbReference type="OrthoDB" id="7206819at2"/>
<feature type="chain" id="PRO_5016270810" description="Beta/gamma crystallin 'Greek key' domain-containing protein" evidence="1">
    <location>
        <begin position="23"/>
        <end position="136"/>
    </location>
</feature>
<proteinExistence type="predicted"/>
<sequence length="136" mass="14670">MTLTGMTLTLAAATLLISGAAAGEAPSGKGAAKPPTDRRQCFLASNVTNFAAADDKTLYVRVGVKDVYQFDMFGHCPDIDWNQRLALVSRTSSWICDGMDADVVTRTAIGRQRCPVRSIRKLTPDEVTALPKRAQP</sequence>
<evidence type="ECO:0000313" key="2">
    <source>
        <dbReference type="EMBL" id="RAK53197.1"/>
    </source>
</evidence>
<protein>
    <recommendedName>
        <fullName evidence="4">Beta/gamma crystallin 'Greek key' domain-containing protein</fullName>
    </recommendedName>
</protein>
<name>A0A328AF91_9CAUL</name>
<evidence type="ECO:0008006" key="4">
    <source>
        <dbReference type="Google" id="ProtNLM"/>
    </source>
</evidence>
<dbReference type="EMBL" id="QFYQ01000001">
    <property type="protein sequence ID" value="RAK53197.1"/>
    <property type="molecule type" value="Genomic_DNA"/>
</dbReference>
<reference evidence="3" key="1">
    <citation type="submission" date="2018-05" db="EMBL/GenBank/DDBJ databases">
        <authorList>
            <person name="Li X."/>
        </authorList>
    </citation>
    <scope>NUCLEOTIDE SEQUENCE [LARGE SCALE GENOMIC DNA]</scope>
    <source>
        <strain evidence="3">LX32</strain>
    </source>
</reference>
<comment type="caution">
    <text evidence="2">The sequence shown here is derived from an EMBL/GenBank/DDBJ whole genome shotgun (WGS) entry which is preliminary data.</text>
</comment>
<evidence type="ECO:0000256" key="1">
    <source>
        <dbReference type="SAM" id="SignalP"/>
    </source>
</evidence>
<dbReference type="Proteomes" id="UP000249254">
    <property type="component" value="Unassembled WGS sequence"/>
</dbReference>
<dbReference type="InterPro" id="IPR045500">
    <property type="entry name" value="DUF6491"/>
</dbReference>
<dbReference type="Pfam" id="PF20101">
    <property type="entry name" value="DUF6491"/>
    <property type="match status" value="1"/>
</dbReference>
<evidence type="ECO:0000313" key="3">
    <source>
        <dbReference type="Proteomes" id="UP000249254"/>
    </source>
</evidence>